<dbReference type="InterPro" id="IPR038718">
    <property type="entry name" value="SNF2-like_sf"/>
</dbReference>
<dbReference type="EMBL" id="AP028055">
    <property type="protein sequence ID" value="BEG98121.1"/>
    <property type="molecule type" value="Genomic_DNA"/>
</dbReference>
<evidence type="ECO:0000313" key="2">
    <source>
        <dbReference type="EMBL" id="BEG98121.1"/>
    </source>
</evidence>
<keyword evidence="3" id="KW-1185">Reference proteome</keyword>
<evidence type="ECO:0000259" key="1">
    <source>
        <dbReference type="PROSITE" id="PS51192"/>
    </source>
</evidence>
<dbReference type="CDD" id="cd18013">
    <property type="entry name" value="DEXQc_bact_SNF2"/>
    <property type="match status" value="1"/>
</dbReference>
<keyword evidence="2" id="KW-0378">Hydrolase</keyword>
<gene>
    <name evidence="2" type="ORF">BSYN_03860</name>
</gene>
<name>A0ABM8IDT4_9BACE</name>
<dbReference type="InterPro" id="IPR027417">
    <property type="entry name" value="P-loop_NTPase"/>
</dbReference>
<dbReference type="SUPFAM" id="SSF52540">
    <property type="entry name" value="P-loop containing nucleoside triphosphate hydrolases"/>
    <property type="match status" value="2"/>
</dbReference>
<sequence>MLKRENMYNYQKFSTKHILSHPYAGLFLDMGLGKTVCSLTAVDDLMFDRLEVDKPLIIAPKRVAESTWPDEVSRWEHLKHLRVSVITGTPKQRLAALEAKADIYVINRENVAWLVDYYGKKFPFDMLIIDELSSFKSPKAVRFKKLKAVRPMLKRVVGLTGTPSPNSYIDLWSQLYLLDMGQRLGKSVSTFRGTYFKPGRTNGQVVFDYVLLPMMAEEIQSRISDICISMKSEDYLELPDRIDHFIKVKLSKEDMQKYREFEKNYVLSLPDEEISAVNAASLSNKLLQYANGAVYDDEKNYHVVHDAKLEALEEIIESANSPVMVAYAYKHDLDRINARLKTYKPRMLNTKQDEKDWNEGKIRVLLVHPASVGHGLNLQFGGHNLVWFGNTFSLELYMQLNKRLHRNGQKHPVLIYHLITEGTHDEDAIKALTRKDAAQSSLMECIKARIKLIKEQT</sequence>
<dbReference type="RefSeq" id="WP_353332801.1">
    <property type="nucleotide sequence ID" value="NZ_AP028055.1"/>
</dbReference>
<organism evidence="2 3">
    <name type="scientific">Bacteroides sedimenti</name>
    <dbReference type="NCBI Taxonomy" id="2136147"/>
    <lineage>
        <taxon>Bacteria</taxon>
        <taxon>Pseudomonadati</taxon>
        <taxon>Bacteroidota</taxon>
        <taxon>Bacteroidia</taxon>
        <taxon>Bacteroidales</taxon>
        <taxon>Bacteroidaceae</taxon>
        <taxon>Bacteroides</taxon>
    </lineage>
</organism>
<reference evidence="2 3" key="1">
    <citation type="submission" date="2023-04" db="EMBL/GenBank/DDBJ databases">
        <title>Draft genome sequence of acteroides sedimenti strain YN3PY1.</title>
        <authorList>
            <person name="Yoshida N."/>
        </authorList>
    </citation>
    <scope>NUCLEOTIDE SEQUENCE [LARGE SCALE GENOMIC DNA]</scope>
    <source>
        <strain evidence="2 3">YN3PY1</strain>
    </source>
</reference>
<dbReference type="InterPro" id="IPR014001">
    <property type="entry name" value="Helicase_ATP-bd"/>
</dbReference>
<dbReference type="PANTHER" id="PTHR10799">
    <property type="entry name" value="SNF2/RAD54 HELICASE FAMILY"/>
    <property type="match status" value="1"/>
</dbReference>
<dbReference type="Gene3D" id="3.40.50.10810">
    <property type="entry name" value="Tandem AAA-ATPase domain"/>
    <property type="match status" value="1"/>
</dbReference>
<dbReference type="Proteomes" id="UP001496674">
    <property type="component" value="Chromosome"/>
</dbReference>
<dbReference type="Pfam" id="PF00176">
    <property type="entry name" value="SNF2-rel_dom"/>
    <property type="match status" value="1"/>
</dbReference>
<keyword evidence="2" id="KW-0347">Helicase</keyword>
<keyword evidence="2" id="KW-0067">ATP-binding</keyword>
<protein>
    <submittedName>
        <fullName evidence="2">DEAD/DEAH box helicase</fullName>
    </submittedName>
</protein>
<accession>A0ABM8IDT4</accession>
<evidence type="ECO:0000313" key="3">
    <source>
        <dbReference type="Proteomes" id="UP001496674"/>
    </source>
</evidence>
<dbReference type="Gene3D" id="3.40.50.300">
    <property type="entry name" value="P-loop containing nucleotide triphosphate hydrolases"/>
    <property type="match status" value="1"/>
</dbReference>
<dbReference type="InterPro" id="IPR000330">
    <property type="entry name" value="SNF2_N"/>
</dbReference>
<keyword evidence="2" id="KW-0547">Nucleotide-binding</keyword>
<dbReference type="PROSITE" id="PS51192">
    <property type="entry name" value="HELICASE_ATP_BIND_1"/>
    <property type="match status" value="1"/>
</dbReference>
<proteinExistence type="predicted"/>
<dbReference type="GO" id="GO:0004386">
    <property type="term" value="F:helicase activity"/>
    <property type="evidence" value="ECO:0007669"/>
    <property type="project" value="UniProtKB-KW"/>
</dbReference>
<dbReference type="SMART" id="SM00487">
    <property type="entry name" value="DEXDc"/>
    <property type="match status" value="1"/>
</dbReference>
<feature type="domain" description="Helicase ATP-binding" evidence="1">
    <location>
        <begin position="15"/>
        <end position="181"/>
    </location>
</feature>